<dbReference type="Proteomes" id="UP001165136">
    <property type="component" value="Unassembled WGS sequence"/>
</dbReference>
<feature type="domain" description="Phosphatidic acid phosphatase type 2/haloperoxidase" evidence="2">
    <location>
        <begin position="81"/>
        <end position="192"/>
    </location>
</feature>
<protein>
    <recommendedName>
        <fullName evidence="2">Phosphatidic acid phosphatase type 2/haloperoxidase domain-containing protein</fullName>
    </recommendedName>
</protein>
<evidence type="ECO:0000256" key="1">
    <source>
        <dbReference type="SAM" id="Phobius"/>
    </source>
</evidence>
<feature type="transmembrane region" description="Helical" evidence="1">
    <location>
        <begin position="176"/>
        <end position="194"/>
    </location>
</feature>
<dbReference type="InterPro" id="IPR000326">
    <property type="entry name" value="PAP2/HPO"/>
</dbReference>
<sequence>MLLGGALAALFVLLGAAVAGHPLPIDLAVAGALQGWWRGTTGVVTTVISDTFGIVLPTVFAVALPVAAVLCWHRGLRRELNVLLRALPVLLLCRLTSVVGKPLFERSRPREYAQFSYPSGHVVAAASMGLAAVLLCVWLAPRLTRWAIVTFASITVLVAVSRLVLGVHWLTDTVGAVLGVLGVGLAGAAVVRLLPRPVLAATLPA</sequence>
<keyword evidence="1" id="KW-1133">Transmembrane helix</keyword>
<organism evidence="3 4">
    <name type="scientific">Amycolatopsis taiwanensis</name>
    <dbReference type="NCBI Taxonomy" id="342230"/>
    <lineage>
        <taxon>Bacteria</taxon>
        <taxon>Bacillati</taxon>
        <taxon>Actinomycetota</taxon>
        <taxon>Actinomycetes</taxon>
        <taxon>Pseudonocardiales</taxon>
        <taxon>Pseudonocardiaceae</taxon>
        <taxon>Amycolatopsis</taxon>
    </lineage>
</organism>
<evidence type="ECO:0000259" key="2">
    <source>
        <dbReference type="SMART" id="SM00014"/>
    </source>
</evidence>
<name>A0A9W6R0L4_9PSEU</name>
<feature type="transmembrane region" description="Helical" evidence="1">
    <location>
        <begin position="147"/>
        <end position="170"/>
    </location>
</feature>
<evidence type="ECO:0000313" key="3">
    <source>
        <dbReference type="EMBL" id="GLY66148.1"/>
    </source>
</evidence>
<dbReference type="SUPFAM" id="SSF48317">
    <property type="entry name" value="Acid phosphatase/Vanadium-dependent haloperoxidase"/>
    <property type="match status" value="1"/>
</dbReference>
<feature type="transmembrane region" description="Helical" evidence="1">
    <location>
        <begin position="43"/>
        <end position="70"/>
    </location>
</feature>
<dbReference type="Pfam" id="PF01569">
    <property type="entry name" value="PAP2"/>
    <property type="match status" value="1"/>
</dbReference>
<feature type="transmembrane region" description="Helical" evidence="1">
    <location>
        <begin position="82"/>
        <end position="100"/>
    </location>
</feature>
<evidence type="ECO:0000313" key="4">
    <source>
        <dbReference type="Proteomes" id="UP001165136"/>
    </source>
</evidence>
<dbReference type="InterPro" id="IPR036938">
    <property type="entry name" value="PAP2/HPO_sf"/>
</dbReference>
<gene>
    <name evidence="3" type="ORF">Atai01_27670</name>
</gene>
<keyword evidence="1" id="KW-0812">Transmembrane</keyword>
<keyword evidence="1" id="KW-0472">Membrane</keyword>
<dbReference type="SMART" id="SM00014">
    <property type="entry name" value="acidPPc"/>
    <property type="match status" value="1"/>
</dbReference>
<dbReference type="EMBL" id="BSTI01000005">
    <property type="protein sequence ID" value="GLY66148.1"/>
    <property type="molecule type" value="Genomic_DNA"/>
</dbReference>
<accession>A0A9W6R0L4</accession>
<keyword evidence="4" id="KW-1185">Reference proteome</keyword>
<comment type="caution">
    <text evidence="3">The sequence shown here is derived from an EMBL/GenBank/DDBJ whole genome shotgun (WGS) entry which is preliminary data.</text>
</comment>
<reference evidence="3" key="1">
    <citation type="submission" date="2023-03" db="EMBL/GenBank/DDBJ databases">
        <title>Amycolatopsis taiwanensis NBRC 103393.</title>
        <authorList>
            <person name="Ichikawa N."/>
            <person name="Sato H."/>
            <person name="Tonouchi N."/>
        </authorList>
    </citation>
    <scope>NUCLEOTIDE SEQUENCE</scope>
    <source>
        <strain evidence="3">NBRC 103393</strain>
    </source>
</reference>
<dbReference type="Gene3D" id="1.20.144.10">
    <property type="entry name" value="Phosphatidic acid phosphatase type 2/haloperoxidase"/>
    <property type="match status" value="1"/>
</dbReference>
<proteinExistence type="predicted"/>
<dbReference type="AlphaFoldDB" id="A0A9W6R0L4"/>
<feature type="transmembrane region" description="Helical" evidence="1">
    <location>
        <begin position="120"/>
        <end position="140"/>
    </location>
</feature>